<feature type="chain" id="PRO_5046165838" evidence="4">
    <location>
        <begin position="24"/>
        <end position="173"/>
    </location>
</feature>
<dbReference type="Gene3D" id="3.30.910.20">
    <property type="entry name" value="Skp domain"/>
    <property type="match status" value="1"/>
</dbReference>
<dbReference type="InterPro" id="IPR024930">
    <property type="entry name" value="Skp_dom_sf"/>
</dbReference>
<sequence length="173" mass="19931">MNKKLIIALFLFGSLFTFQDAIAQIKIGYANPARVLSSLPEVEQVDQQIQALIEQSDEELAAKATELQSIFTDYESNMNNLSEQERVTREEELMEMNQQFEQDRESMMNNIRQRRSELMTPIIEKMNNAMEEIAAEMELDLILNEGTSTGDAIVFFANSEELDITDRIIERIQ</sequence>
<organism evidence="5 6">
    <name type="scientific">Gracilimonas halophila</name>
    <dbReference type="NCBI Taxonomy" id="1834464"/>
    <lineage>
        <taxon>Bacteria</taxon>
        <taxon>Pseudomonadati</taxon>
        <taxon>Balneolota</taxon>
        <taxon>Balneolia</taxon>
        <taxon>Balneolales</taxon>
        <taxon>Balneolaceae</taxon>
        <taxon>Gracilimonas</taxon>
    </lineage>
</organism>
<name>A0ABW5JKW7_9BACT</name>
<comment type="similarity">
    <text evidence="1">Belongs to the Skp family.</text>
</comment>
<gene>
    <name evidence="5" type="ORF">ACFSVN_12490</name>
</gene>
<evidence type="ECO:0000313" key="6">
    <source>
        <dbReference type="Proteomes" id="UP001597460"/>
    </source>
</evidence>
<evidence type="ECO:0000313" key="5">
    <source>
        <dbReference type="EMBL" id="MFD2533264.1"/>
    </source>
</evidence>
<dbReference type="PANTHER" id="PTHR35089">
    <property type="entry name" value="CHAPERONE PROTEIN SKP"/>
    <property type="match status" value="1"/>
</dbReference>
<keyword evidence="3" id="KW-0175">Coiled coil</keyword>
<dbReference type="RefSeq" id="WP_390303245.1">
    <property type="nucleotide sequence ID" value="NZ_JBHULI010000025.1"/>
</dbReference>
<reference evidence="6" key="1">
    <citation type="journal article" date="2019" name="Int. J. Syst. Evol. Microbiol.">
        <title>The Global Catalogue of Microorganisms (GCM) 10K type strain sequencing project: providing services to taxonomists for standard genome sequencing and annotation.</title>
        <authorList>
            <consortium name="The Broad Institute Genomics Platform"/>
            <consortium name="The Broad Institute Genome Sequencing Center for Infectious Disease"/>
            <person name="Wu L."/>
            <person name="Ma J."/>
        </authorList>
    </citation>
    <scope>NUCLEOTIDE SEQUENCE [LARGE SCALE GENOMIC DNA]</scope>
    <source>
        <strain evidence="6">KCTC 52042</strain>
    </source>
</reference>
<evidence type="ECO:0000256" key="4">
    <source>
        <dbReference type="SAM" id="SignalP"/>
    </source>
</evidence>
<dbReference type="Pfam" id="PF03938">
    <property type="entry name" value="OmpH"/>
    <property type="match status" value="1"/>
</dbReference>
<protein>
    <submittedName>
        <fullName evidence="5">OmpH family outer membrane protein</fullName>
    </submittedName>
</protein>
<dbReference type="SUPFAM" id="SSF111384">
    <property type="entry name" value="OmpH-like"/>
    <property type="match status" value="1"/>
</dbReference>
<feature type="signal peptide" evidence="4">
    <location>
        <begin position="1"/>
        <end position="23"/>
    </location>
</feature>
<dbReference type="PANTHER" id="PTHR35089:SF1">
    <property type="entry name" value="CHAPERONE PROTEIN SKP"/>
    <property type="match status" value="1"/>
</dbReference>
<keyword evidence="6" id="KW-1185">Reference proteome</keyword>
<evidence type="ECO:0000256" key="1">
    <source>
        <dbReference type="ARBA" id="ARBA00009091"/>
    </source>
</evidence>
<comment type="caution">
    <text evidence="5">The sequence shown here is derived from an EMBL/GenBank/DDBJ whole genome shotgun (WGS) entry which is preliminary data.</text>
</comment>
<dbReference type="SMART" id="SM00935">
    <property type="entry name" value="OmpH"/>
    <property type="match status" value="1"/>
</dbReference>
<evidence type="ECO:0000256" key="3">
    <source>
        <dbReference type="SAM" id="Coils"/>
    </source>
</evidence>
<evidence type="ECO:0000256" key="2">
    <source>
        <dbReference type="ARBA" id="ARBA00022729"/>
    </source>
</evidence>
<feature type="coiled-coil region" evidence="3">
    <location>
        <begin position="64"/>
        <end position="117"/>
    </location>
</feature>
<proteinExistence type="inferred from homology"/>
<accession>A0ABW5JKW7</accession>
<dbReference type="EMBL" id="JBHULI010000025">
    <property type="protein sequence ID" value="MFD2533264.1"/>
    <property type="molecule type" value="Genomic_DNA"/>
</dbReference>
<keyword evidence="2 4" id="KW-0732">Signal</keyword>
<dbReference type="InterPro" id="IPR005632">
    <property type="entry name" value="Chaperone_Skp"/>
</dbReference>
<dbReference type="Proteomes" id="UP001597460">
    <property type="component" value="Unassembled WGS sequence"/>
</dbReference>